<dbReference type="Proteomes" id="UP000886998">
    <property type="component" value="Unassembled WGS sequence"/>
</dbReference>
<evidence type="ECO:0000313" key="1">
    <source>
        <dbReference type="EMBL" id="GFY44906.1"/>
    </source>
</evidence>
<proteinExistence type="predicted"/>
<organism evidence="1 2">
    <name type="scientific">Trichonephila inaurata madagascariensis</name>
    <dbReference type="NCBI Taxonomy" id="2747483"/>
    <lineage>
        <taxon>Eukaryota</taxon>
        <taxon>Metazoa</taxon>
        <taxon>Ecdysozoa</taxon>
        <taxon>Arthropoda</taxon>
        <taxon>Chelicerata</taxon>
        <taxon>Arachnida</taxon>
        <taxon>Araneae</taxon>
        <taxon>Araneomorphae</taxon>
        <taxon>Entelegynae</taxon>
        <taxon>Araneoidea</taxon>
        <taxon>Nephilidae</taxon>
        <taxon>Trichonephila</taxon>
        <taxon>Trichonephila inaurata</taxon>
    </lineage>
</organism>
<dbReference type="EMBL" id="BMAV01004462">
    <property type="protein sequence ID" value="GFY44906.1"/>
    <property type="molecule type" value="Genomic_DNA"/>
</dbReference>
<reference evidence="1" key="1">
    <citation type="submission" date="2020-08" db="EMBL/GenBank/DDBJ databases">
        <title>Multicomponent nature underlies the extraordinary mechanical properties of spider dragline silk.</title>
        <authorList>
            <person name="Kono N."/>
            <person name="Nakamura H."/>
            <person name="Mori M."/>
            <person name="Yoshida Y."/>
            <person name="Ohtoshi R."/>
            <person name="Malay A.D."/>
            <person name="Moran D.A.P."/>
            <person name="Tomita M."/>
            <person name="Numata K."/>
            <person name="Arakawa K."/>
        </authorList>
    </citation>
    <scope>NUCLEOTIDE SEQUENCE</scope>
</reference>
<keyword evidence="2" id="KW-1185">Reference proteome</keyword>
<gene>
    <name evidence="1" type="ORF">TNIN_223191</name>
</gene>
<accession>A0A8X6X3S0</accession>
<evidence type="ECO:0000313" key="2">
    <source>
        <dbReference type="Proteomes" id="UP000886998"/>
    </source>
</evidence>
<protein>
    <submittedName>
        <fullName evidence="1">Uncharacterized protein</fullName>
    </submittedName>
</protein>
<dbReference type="AlphaFoldDB" id="A0A8X6X3S0"/>
<sequence length="139" mass="15850">MDNLHEFLVERNKIIQGEERGKQQSTTNTYYYTPLKGTYYGGHCSWPAQLLKLVTYHPVTTNVKTFKTNGRIPPEAGSISLKVMEKRIENASKISKQNRVIVKNNRLPSLLAVEYYCVAIWSDTRPELFQGAEKGRAEG</sequence>
<name>A0A8X6X3S0_9ARAC</name>
<comment type="caution">
    <text evidence="1">The sequence shown here is derived from an EMBL/GenBank/DDBJ whole genome shotgun (WGS) entry which is preliminary data.</text>
</comment>